<dbReference type="PANTHER" id="PTHR48047">
    <property type="entry name" value="GLYCOSYLTRANSFERASE"/>
    <property type="match status" value="1"/>
</dbReference>
<dbReference type="FunFam" id="3.40.50.2000:FF:000056">
    <property type="entry name" value="Glycosyltransferase"/>
    <property type="match status" value="1"/>
</dbReference>
<name>A0A199UKX1_ANACO</name>
<keyword evidence="2 3" id="KW-0808">Transferase</keyword>
<protein>
    <submittedName>
        <fullName evidence="3">Scopoletin glucosyltransferase</fullName>
    </submittedName>
</protein>
<organism evidence="3 4">
    <name type="scientific">Ananas comosus</name>
    <name type="common">Pineapple</name>
    <name type="synonym">Ananas ananas</name>
    <dbReference type="NCBI Taxonomy" id="4615"/>
    <lineage>
        <taxon>Eukaryota</taxon>
        <taxon>Viridiplantae</taxon>
        <taxon>Streptophyta</taxon>
        <taxon>Embryophyta</taxon>
        <taxon>Tracheophyta</taxon>
        <taxon>Spermatophyta</taxon>
        <taxon>Magnoliopsida</taxon>
        <taxon>Liliopsida</taxon>
        <taxon>Poales</taxon>
        <taxon>Bromeliaceae</taxon>
        <taxon>Bromelioideae</taxon>
        <taxon>Ananas</taxon>
    </lineage>
</organism>
<dbReference type="SUPFAM" id="SSF53756">
    <property type="entry name" value="UDP-Glycosyltransferase/glycogen phosphorylase"/>
    <property type="match status" value="1"/>
</dbReference>
<dbReference type="AlphaFoldDB" id="A0A199UKX1"/>
<accession>A0A199UKX1</accession>
<dbReference type="Proteomes" id="UP000092600">
    <property type="component" value="Unassembled WGS sequence"/>
</dbReference>
<evidence type="ECO:0000313" key="3">
    <source>
        <dbReference type="EMBL" id="OAY65373.1"/>
    </source>
</evidence>
<dbReference type="InterPro" id="IPR002213">
    <property type="entry name" value="UDP_glucos_trans"/>
</dbReference>
<sequence length="486" mass="51786">MDPSAAASAAGDDDAPHVVFFPLMNPGNTIPMVDVARFLARRGVRCTIATTPANAASIRRTVDASAALGHPISLRTVPFPPPSATGLPAAIDDLAQVPPAKFFGVITSLHHLSPDLSSLLAELRPDALVSPGLLPWTVDVAAEIGIPRLLFDAAGAFPYFVFSSLGRYFPLPESVVVADLPHPTRVYRETLPETFGDFPFLQRIGIAGAKSLGVVTNTFREMEPEYVDRLKARGRAWCVGPVALLNPAERGDPSHPADRERILGFLSSHPAGSVVYACFGSMCRFGAAQLWAIARGLEASGRPFLWAVRRTAAAAEALEGDEGECGRAGGDGGGGWVPQVEVLGHAAVGWFVTHCGWNSIQEAVCAGKPMVTWPLGQDQFVNQELVVEVMGVGVRMWAEGVRRIKPSEEEEGEGEGRVLVTAAEVAEVVGKAGGGAWEAAERARERVKDYSEKARRAVAEGGSTYEDIAALIKELEAARLRRKAAE</sequence>
<dbReference type="EMBL" id="LSRQ01006999">
    <property type="protein sequence ID" value="OAY65373.1"/>
    <property type="molecule type" value="Genomic_DNA"/>
</dbReference>
<dbReference type="GO" id="GO:0035251">
    <property type="term" value="F:UDP-glucosyltransferase activity"/>
    <property type="evidence" value="ECO:0007669"/>
    <property type="project" value="TreeGrafter"/>
</dbReference>
<dbReference type="CDD" id="cd03784">
    <property type="entry name" value="GT1_Gtf-like"/>
    <property type="match status" value="1"/>
</dbReference>
<dbReference type="Gene3D" id="3.40.50.2000">
    <property type="entry name" value="Glycogen Phosphorylase B"/>
    <property type="match status" value="2"/>
</dbReference>
<evidence type="ECO:0000256" key="2">
    <source>
        <dbReference type="ARBA" id="ARBA00022679"/>
    </source>
</evidence>
<comment type="caution">
    <text evidence="3">The sequence shown here is derived from an EMBL/GenBank/DDBJ whole genome shotgun (WGS) entry which is preliminary data.</text>
</comment>
<dbReference type="PANTHER" id="PTHR48047:SF19">
    <property type="entry name" value="GLYCOSYLTRANSFERASE"/>
    <property type="match status" value="1"/>
</dbReference>
<proteinExistence type="inferred from homology"/>
<reference evidence="3 4" key="1">
    <citation type="journal article" date="2016" name="DNA Res.">
        <title>The draft genome of MD-2 pineapple using hybrid error correction of long reads.</title>
        <authorList>
            <person name="Redwan R.M."/>
            <person name="Saidin A."/>
            <person name="Kumar S.V."/>
        </authorList>
    </citation>
    <scope>NUCLEOTIDE SEQUENCE [LARGE SCALE GENOMIC DNA]</scope>
    <source>
        <strain evidence="4">cv. MD2</strain>
        <tissue evidence="3">Leaf</tissue>
    </source>
</reference>
<comment type="similarity">
    <text evidence="1">Belongs to the UDP-glycosyltransferase family.</text>
</comment>
<evidence type="ECO:0000256" key="1">
    <source>
        <dbReference type="ARBA" id="ARBA00009995"/>
    </source>
</evidence>
<gene>
    <name evidence="3" type="ORF">ACMD2_05112</name>
</gene>
<evidence type="ECO:0000313" key="4">
    <source>
        <dbReference type="Proteomes" id="UP000092600"/>
    </source>
</evidence>
<dbReference type="Pfam" id="PF00201">
    <property type="entry name" value="UDPGT"/>
    <property type="match status" value="1"/>
</dbReference>